<name>E8X0G1_GRATM</name>
<proteinExistence type="predicted"/>
<evidence type="ECO:0000313" key="2">
    <source>
        <dbReference type="EMBL" id="ADW67825.1"/>
    </source>
</evidence>
<evidence type="ECO:0000256" key="1">
    <source>
        <dbReference type="SAM" id="Phobius"/>
    </source>
</evidence>
<protein>
    <recommendedName>
        <fullName evidence="4">O-antigen polymerase</fullName>
    </recommendedName>
</protein>
<dbReference type="KEGG" id="acm:AciX9_0756"/>
<evidence type="ECO:0008006" key="4">
    <source>
        <dbReference type="Google" id="ProtNLM"/>
    </source>
</evidence>
<feature type="transmembrane region" description="Helical" evidence="1">
    <location>
        <begin position="135"/>
        <end position="153"/>
    </location>
</feature>
<keyword evidence="1" id="KW-1133">Transmembrane helix</keyword>
<evidence type="ECO:0000313" key="3">
    <source>
        <dbReference type="Proteomes" id="UP000000343"/>
    </source>
</evidence>
<keyword evidence="1" id="KW-0472">Membrane</keyword>
<gene>
    <name evidence="2" type="ordered locus">AciX9_0756</name>
</gene>
<feature type="transmembrane region" description="Helical" evidence="1">
    <location>
        <begin position="433"/>
        <end position="457"/>
    </location>
</feature>
<feature type="transmembrane region" description="Helical" evidence="1">
    <location>
        <begin position="463"/>
        <end position="482"/>
    </location>
</feature>
<feature type="transmembrane region" description="Helical" evidence="1">
    <location>
        <begin position="198"/>
        <end position="216"/>
    </location>
</feature>
<sequence length="524" mass="56787">MRLPIPDRFPPKQVILFAVCLFVAQVLEGTSLTFALLLFVYVLLAGLAFNLAGGIAYPSGAWIFFTATLTCLIGFTYKVLLGQPGESHLRAPLVTMSAYCIGMAGMAAAAYVCTAIRPREGLLANLVVGERMKQAAIGCFIFGTIGTFASLATNTADSVGAATSSGVTTAFAQLNHFVQMAIILGTTYQIAHSKGKSSTNWIVWCAGLLLFFFGVASYSKEGMFVSLLSWLVPCIAMRFDFSKKQLISGVCVLVFMFYYLVPFSQYGRRSRGDAQGLLASALIAGQYLTHLEETRKLYLEAPDVTDLGDQPHLYDTSEGFFDRLQMIAWDDLLIDYTQTNQTIGFGAIGDSFLNVIPHFIWANKPVYGQANLYGRQLGFLSEDDTTTGISFSPVGDGFYQGSWIGVGFVLPLLMLFMFLVADSLSGDVRKAPWGLLFIAISAHYAPEGMLVGVVWMATLGAEVIIFSALLSAYVLPRIIILLSGGEKTRVRATQNFVLGAPVRGVMNRNAPPLRPEPGSNAPPV</sequence>
<organism evidence="3">
    <name type="scientific">Granulicella tundricola (strain ATCC BAA-1859 / DSM 23138 / MP5ACTX9)</name>
    <dbReference type="NCBI Taxonomy" id="1198114"/>
    <lineage>
        <taxon>Bacteria</taxon>
        <taxon>Pseudomonadati</taxon>
        <taxon>Acidobacteriota</taxon>
        <taxon>Terriglobia</taxon>
        <taxon>Terriglobales</taxon>
        <taxon>Acidobacteriaceae</taxon>
        <taxon>Granulicella</taxon>
    </lineage>
</organism>
<accession>E8X0G1</accession>
<dbReference type="HOGENOM" id="CLU_564900_0_0_0"/>
<dbReference type="PaxDb" id="1198114-AciX9_0756"/>
<feature type="transmembrane region" description="Helical" evidence="1">
    <location>
        <begin position="93"/>
        <end position="114"/>
    </location>
</feature>
<keyword evidence="3" id="KW-1185">Reference proteome</keyword>
<keyword evidence="1" id="KW-0812">Transmembrane</keyword>
<reference evidence="3" key="1">
    <citation type="submission" date="2011-01" db="EMBL/GenBank/DDBJ databases">
        <title>Complete sequence of chromosome of Acidobacterium sp. MP5ACTX9.</title>
        <authorList>
            <consortium name="US DOE Joint Genome Institute"/>
            <person name="Lucas S."/>
            <person name="Copeland A."/>
            <person name="Lapidus A."/>
            <person name="Cheng J.-F."/>
            <person name="Goodwin L."/>
            <person name="Pitluck S."/>
            <person name="Teshima H."/>
            <person name="Detter J.C."/>
            <person name="Han C."/>
            <person name="Tapia R."/>
            <person name="Land M."/>
            <person name="Hauser L."/>
            <person name="Kyrpides N."/>
            <person name="Ivanova N."/>
            <person name="Ovchinnikova G."/>
            <person name="Pagani I."/>
            <person name="Rawat S.R."/>
            <person name="Mannisto M."/>
            <person name="Haggblom M.M."/>
            <person name="Woyke T."/>
        </authorList>
    </citation>
    <scope>NUCLEOTIDE SEQUENCE [LARGE SCALE GENOMIC DNA]</scope>
    <source>
        <strain evidence="3">MP5ACTX9</strain>
    </source>
</reference>
<feature type="transmembrane region" description="Helical" evidence="1">
    <location>
        <begin position="401"/>
        <end position="421"/>
    </location>
</feature>
<feature type="transmembrane region" description="Helical" evidence="1">
    <location>
        <begin position="173"/>
        <end position="191"/>
    </location>
</feature>
<feature type="transmembrane region" description="Helical" evidence="1">
    <location>
        <begin position="62"/>
        <end position="81"/>
    </location>
</feature>
<dbReference type="AlphaFoldDB" id="E8X0G1"/>
<dbReference type="OrthoDB" id="107211at2"/>
<dbReference type="EMBL" id="CP002480">
    <property type="protein sequence ID" value="ADW67825.1"/>
    <property type="molecule type" value="Genomic_DNA"/>
</dbReference>
<dbReference type="Proteomes" id="UP000000343">
    <property type="component" value="Chromosome"/>
</dbReference>
<dbReference type="RefSeq" id="WP_013579151.1">
    <property type="nucleotide sequence ID" value="NC_015064.1"/>
</dbReference>
<dbReference type="eggNOG" id="ENOG502ZBY4">
    <property type="taxonomic scope" value="Bacteria"/>
</dbReference>
<feature type="transmembrane region" description="Helical" evidence="1">
    <location>
        <begin position="246"/>
        <end position="263"/>
    </location>
</feature>